<dbReference type="PANTHER" id="PTHR11731:SF193">
    <property type="entry name" value="DIPEPTIDYL PEPTIDASE 9"/>
    <property type="match status" value="1"/>
</dbReference>
<proteinExistence type="predicted"/>
<evidence type="ECO:0000256" key="1">
    <source>
        <dbReference type="SAM" id="SignalP"/>
    </source>
</evidence>
<feature type="domain" description="Dipeptidylpeptidase IV N-terminal" evidence="3">
    <location>
        <begin position="118"/>
        <end position="398"/>
    </location>
</feature>
<dbReference type="InterPro" id="IPR029058">
    <property type="entry name" value="AB_hydrolase_fold"/>
</dbReference>
<name>A0A2S8FLM0_9BACT</name>
<protein>
    <submittedName>
        <fullName evidence="4">Peptidase S9</fullName>
    </submittedName>
</protein>
<dbReference type="AlphaFoldDB" id="A0A2S8FLM0"/>
<accession>A0A2S8FLM0</accession>
<evidence type="ECO:0000313" key="4">
    <source>
        <dbReference type="EMBL" id="PQO32910.1"/>
    </source>
</evidence>
<comment type="caution">
    <text evidence="4">The sequence shown here is derived from an EMBL/GenBank/DDBJ whole genome shotgun (WGS) entry which is preliminary data.</text>
</comment>
<dbReference type="SUPFAM" id="SSF82171">
    <property type="entry name" value="DPP6 N-terminal domain-like"/>
    <property type="match status" value="1"/>
</dbReference>
<organism evidence="4 5">
    <name type="scientific">Blastopirellula marina</name>
    <dbReference type="NCBI Taxonomy" id="124"/>
    <lineage>
        <taxon>Bacteria</taxon>
        <taxon>Pseudomonadati</taxon>
        <taxon>Planctomycetota</taxon>
        <taxon>Planctomycetia</taxon>
        <taxon>Pirellulales</taxon>
        <taxon>Pirellulaceae</taxon>
        <taxon>Blastopirellula</taxon>
    </lineage>
</organism>
<dbReference type="InterPro" id="IPR002469">
    <property type="entry name" value="Peptidase_S9B_N"/>
</dbReference>
<feature type="chain" id="PRO_5015559417" evidence="1">
    <location>
        <begin position="31"/>
        <end position="691"/>
    </location>
</feature>
<dbReference type="InterPro" id="IPR050278">
    <property type="entry name" value="Serine_Prot_S9B/DPPIV"/>
</dbReference>
<dbReference type="Proteomes" id="UP000238322">
    <property type="component" value="Unassembled WGS sequence"/>
</dbReference>
<dbReference type="GO" id="GO:0008236">
    <property type="term" value="F:serine-type peptidase activity"/>
    <property type="evidence" value="ECO:0007669"/>
    <property type="project" value="InterPro"/>
</dbReference>
<feature type="domain" description="Peptidase S9 prolyl oligopeptidase catalytic" evidence="2">
    <location>
        <begin position="491"/>
        <end position="686"/>
    </location>
</feature>
<dbReference type="InterPro" id="IPR001375">
    <property type="entry name" value="Peptidase_S9_cat"/>
</dbReference>
<dbReference type="Gene3D" id="3.40.50.1820">
    <property type="entry name" value="alpha/beta hydrolase"/>
    <property type="match status" value="1"/>
</dbReference>
<evidence type="ECO:0000259" key="3">
    <source>
        <dbReference type="Pfam" id="PF00930"/>
    </source>
</evidence>
<dbReference type="PANTHER" id="PTHR11731">
    <property type="entry name" value="PROTEASE FAMILY S9B,C DIPEPTIDYL-PEPTIDASE IV-RELATED"/>
    <property type="match status" value="1"/>
</dbReference>
<dbReference type="EMBL" id="PUHY01000012">
    <property type="protein sequence ID" value="PQO32910.1"/>
    <property type="molecule type" value="Genomic_DNA"/>
</dbReference>
<dbReference type="Pfam" id="PF00326">
    <property type="entry name" value="Peptidase_S9"/>
    <property type="match status" value="1"/>
</dbReference>
<evidence type="ECO:0000313" key="5">
    <source>
        <dbReference type="Proteomes" id="UP000238322"/>
    </source>
</evidence>
<feature type="signal peptide" evidence="1">
    <location>
        <begin position="1"/>
        <end position="30"/>
    </location>
</feature>
<dbReference type="OrthoDB" id="108903at2"/>
<sequence length="691" mass="78917">MFPDAECFQVILRCLLICLTSAFLIHSVYAAEPTSEKNFTLDLNRLKDRINAIYDRHEFSQRRFEGSWQSDSKGYTVWQFDPKSIRSQHVRYEVNTGERSVPHPPLEVEIPDAHGRILQRNANLYLRDPATGKEAPLTDQKSGTDIHYEEIQWSPDNTKVLFVETDVSNVRTRVMIEKSDPSYPNVRRMRFARVGETIHSHRIGVVDTKERKPHWLPIPAPEEGYYLGEVCWANNSKEVFVEKLSRFRDERWFLLCNLDTDEVKTIFHETDPAWVVASIQKNTGIQWIEEGAKFIVVSEKDGWRRAYLYSREGEELAVLTPKRCDLIEKCYIDEFGGWYYYYASPENATQKYLYRAALDGTDSAQRITPQDQPGTHDYRFSPNAQWAFHTYSSFDQPPITELVEMPEHRVVRTLEDNHNLGERASQIGVQPVEFLTLDIGDNVVMDAWMLKPSEFDPTKKYPVLVYVYGEPHSQTVLDQWGAGQALYHRAIAEAGYVVVSIDNRGTPAPKGAAWRRAVFGSLGPLSTEEQAAGLEEIARQKPYVDLSRVAIWGWSGGGSNTLNAMFRKPEVYHVGIAVVPKPQPHLYNAGFQENYMRDREVNREGYERSAPINFAAGLKGDLLILHGGGETNTHIQIVEGLIDRLIELGKPFDYMVYPNRNHGLSEGPGSVVHVRQQIARYLTSHLPAGPR</sequence>
<reference evidence="4 5" key="1">
    <citation type="submission" date="2018-02" db="EMBL/GenBank/DDBJ databases">
        <title>Comparative genomes isolates from brazilian mangrove.</title>
        <authorList>
            <person name="Araujo J.E."/>
            <person name="Taketani R.G."/>
            <person name="Silva M.C.P."/>
            <person name="Loureco M.V."/>
            <person name="Andreote F.D."/>
        </authorList>
    </citation>
    <scope>NUCLEOTIDE SEQUENCE [LARGE SCALE GENOMIC DNA]</scope>
    <source>
        <strain evidence="4 5">Hex-1 MGV</strain>
    </source>
</reference>
<dbReference type="Pfam" id="PF00930">
    <property type="entry name" value="DPPIV_N"/>
    <property type="match status" value="1"/>
</dbReference>
<evidence type="ECO:0000259" key="2">
    <source>
        <dbReference type="Pfam" id="PF00326"/>
    </source>
</evidence>
<dbReference type="SUPFAM" id="SSF53474">
    <property type="entry name" value="alpha/beta-Hydrolases"/>
    <property type="match status" value="1"/>
</dbReference>
<dbReference type="GO" id="GO:0008239">
    <property type="term" value="F:dipeptidyl-peptidase activity"/>
    <property type="evidence" value="ECO:0007669"/>
    <property type="project" value="TreeGrafter"/>
</dbReference>
<keyword evidence="1" id="KW-0732">Signal</keyword>
<gene>
    <name evidence="4" type="ORF">C5Y83_19560</name>
</gene>
<dbReference type="GO" id="GO:0006508">
    <property type="term" value="P:proteolysis"/>
    <property type="evidence" value="ECO:0007669"/>
    <property type="project" value="InterPro"/>
</dbReference>
<dbReference type="Gene3D" id="2.140.10.30">
    <property type="entry name" value="Dipeptidylpeptidase IV, N-terminal domain"/>
    <property type="match status" value="1"/>
</dbReference>